<evidence type="ECO:0000259" key="2">
    <source>
        <dbReference type="Pfam" id="PF10551"/>
    </source>
</evidence>
<protein>
    <recommendedName>
        <fullName evidence="2">MULE transposase domain-containing protein</fullName>
    </recommendedName>
</protein>
<dbReference type="OrthoDB" id="3032185at2759"/>
<feature type="domain" description="MULE transposase" evidence="2">
    <location>
        <begin position="166"/>
        <end position="258"/>
    </location>
</feature>
<keyword evidence="4" id="KW-1185">Reference proteome</keyword>
<dbReference type="InterPro" id="IPR018289">
    <property type="entry name" value="MULE_transposase_dom"/>
</dbReference>
<keyword evidence="1" id="KW-0812">Transmembrane</keyword>
<dbReference type="STRING" id="1314674.A0A0D7ATX3"/>
<evidence type="ECO:0000256" key="1">
    <source>
        <dbReference type="SAM" id="Phobius"/>
    </source>
</evidence>
<organism evidence="3 4">
    <name type="scientific">Cylindrobasidium torrendii FP15055 ss-10</name>
    <dbReference type="NCBI Taxonomy" id="1314674"/>
    <lineage>
        <taxon>Eukaryota</taxon>
        <taxon>Fungi</taxon>
        <taxon>Dikarya</taxon>
        <taxon>Basidiomycota</taxon>
        <taxon>Agaricomycotina</taxon>
        <taxon>Agaricomycetes</taxon>
        <taxon>Agaricomycetidae</taxon>
        <taxon>Agaricales</taxon>
        <taxon>Marasmiineae</taxon>
        <taxon>Physalacriaceae</taxon>
        <taxon>Cylindrobasidium</taxon>
    </lineage>
</organism>
<dbReference type="PANTHER" id="PTHR47718">
    <property type="entry name" value="OS01G0519700 PROTEIN"/>
    <property type="match status" value="1"/>
</dbReference>
<feature type="transmembrane region" description="Helical" evidence="1">
    <location>
        <begin position="234"/>
        <end position="255"/>
    </location>
</feature>
<evidence type="ECO:0000313" key="4">
    <source>
        <dbReference type="Proteomes" id="UP000054007"/>
    </source>
</evidence>
<gene>
    <name evidence="3" type="ORF">CYLTODRAFT_415944</name>
</gene>
<keyword evidence="1" id="KW-1133">Transmembrane helix</keyword>
<dbReference type="AlphaFoldDB" id="A0A0D7ATX3"/>
<dbReference type="EMBL" id="KN881312">
    <property type="protein sequence ID" value="KIY60731.1"/>
    <property type="molecule type" value="Genomic_DNA"/>
</dbReference>
<name>A0A0D7ATX3_9AGAR</name>
<dbReference type="Proteomes" id="UP000054007">
    <property type="component" value="Unassembled WGS sequence"/>
</dbReference>
<accession>A0A0D7ATX3</accession>
<dbReference type="Pfam" id="PF10551">
    <property type="entry name" value="MULE"/>
    <property type="match status" value="1"/>
</dbReference>
<proteinExistence type="predicted"/>
<reference evidence="3 4" key="1">
    <citation type="journal article" date="2015" name="Fungal Genet. Biol.">
        <title>Evolution of novel wood decay mechanisms in Agaricales revealed by the genome sequences of Fistulina hepatica and Cylindrobasidium torrendii.</title>
        <authorList>
            <person name="Floudas D."/>
            <person name="Held B.W."/>
            <person name="Riley R."/>
            <person name="Nagy L.G."/>
            <person name="Koehler G."/>
            <person name="Ransdell A.S."/>
            <person name="Younus H."/>
            <person name="Chow J."/>
            <person name="Chiniquy J."/>
            <person name="Lipzen A."/>
            <person name="Tritt A."/>
            <person name="Sun H."/>
            <person name="Haridas S."/>
            <person name="LaButti K."/>
            <person name="Ohm R.A."/>
            <person name="Kues U."/>
            <person name="Blanchette R.A."/>
            <person name="Grigoriev I.V."/>
            <person name="Minto R.E."/>
            <person name="Hibbett D.S."/>
        </authorList>
    </citation>
    <scope>NUCLEOTIDE SEQUENCE [LARGE SCALE GENOMIC DNA]</scope>
    <source>
        <strain evidence="3 4">FP15055 ss-10</strain>
    </source>
</reference>
<evidence type="ECO:0000313" key="3">
    <source>
        <dbReference type="EMBL" id="KIY60731.1"/>
    </source>
</evidence>
<sequence length="325" mass="36592">MVSKEMERAAKANMDAEKRDAANKIALQVTAIASPAALNGSYVTQAFQDTQHFPHFHVDRETLDILDFAKDEALVEILDLPDLDWTRVKVNKHVRNALQGARDDANKETNCLGGDFAAILAKVLAAQREDPGWFVDQGVDKNLHINFLMWSTPEQQKVLREFPDVLINDNTYQTNKYGYALNIGIAVNGFGKSHSVWYAVHKFEDVATHARVFQNHLALALVAPHLLALDKSAAIMQACLLVFVTTFHLLCLHHINRNVVKNLHRILGPDWHDFQQVFGRYIKLPRQPFLNKCGQKWFNASHVQLPTSTLSCTTVAITGLGHGWR</sequence>
<dbReference type="PANTHER" id="PTHR47718:SF3">
    <property type="entry name" value="PROTEIN FAR1-RELATED SEQUENCE 5-LIKE"/>
    <property type="match status" value="1"/>
</dbReference>
<keyword evidence="1" id="KW-0472">Membrane</keyword>